<gene>
    <name evidence="1" type="ORF">GCM10007100_20500</name>
</gene>
<dbReference type="Proteomes" id="UP000644507">
    <property type="component" value="Unassembled WGS sequence"/>
</dbReference>
<protein>
    <recommendedName>
        <fullName evidence="3">DUF2191 domain-containing protein</fullName>
    </recommendedName>
</protein>
<reference evidence="1" key="2">
    <citation type="submission" date="2020-09" db="EMBL/GenBank/DDBJ databases">
        <authorList>
            <person name="Sun Q."/>
            <person name="Kim S."/>
        </authorList>
    </citation>
    <scope>NUCLEOTIDE SEQUENCE</scope>
    <source>
        <strain evidence="1">KCTC 12988</strain>
    </source>
</reference>
<evidence type="ECO:0000313" key="2">
    <source>
        <dbReference type="Proteomes" id="UP000644507"/>
    </source>
</evidence>
<proteinExistence type="predicted"/>
<evidence type="ECO:0000313" key="1">
    <source>
        <dbReference type="EMBL" id="GHC54079.1"/>
    </source>
</evidence>
<comment type="caution">
    <text evidence="1">The sequence shown here is derived from an EMBL/GenBank/DDBJ whole genome shotgun (WGS) entry which is preliminary data.</text>
</comment>
<sequence>MTHMKTTLDLPDALLVEAKAVAARRRTTLKAMVEHALRREIQFQDDPLNNLDPEKFELNDLGLPVLTKMKGFPSGQTLLDHIKDVEGEDDMNRAFL</sequence>
<reference evidence="1" key="1">
    <citation type="journal article" date="2014" name="Int. J. Syst. Evol. Microbiol.">
        <title>Complete genome sequence of Corynebacterium casei LMG S-19264T (=DSM 44701T), isolated from a smear-ripened cheese.</title>
        <authorList>
            <consortium name="US DOE Joint Genome Institute (JGI-PGF)"/>
            <person name="Walter F."/>
            <person name="Albersmeier A."/>
            <person name="Kalinowski J."/>
            <person name="Ruckert C."/>
        </authorList>
    </citation>
    <scope>NUCLEOTIDE SEQUENCE</scope>
    <source>
        <strain evidence="1">KCTC 12988</strain>
    </source>
</reference>
<organism evidence="1 2">
    <name type="scientific">Roseibacillus persicicus</name>
    <dbReference type="NCBI Taxonomy" id="454148"/>
    <lineage>
        <taxon>Bacteria</taxon>
        <taxon>Pseudomonadati</taxon>
        <taxon>Verrucomicrobiota</taxon>
        <taxon>Verrucomicrobiia</taxon>
        <taxon>Verrucomicrobiales</taxon>
        <taxon>Verrucomicrobiaceae</taxon>
        <taxon>Roseibacillus</taxon>
    </lineage>
</organism>
<dbReference type="AlphaFoldDB" id="A0A918WLI3"/>
<evidence type="ECO:0008006" key="3">
    <source>
        <dbReference type="Google" id="ProtNLM"/>
    </source>
</evidence>
<accession>A0A918WLI3</accession>
<name>A0A918WLI3_9BACT</name>
<dbReference type="EMBL" id="BMXI01000008">
    <property type="protein sequence ID" value="GHC54079.1"/>
    <property type="molecule type" value="Genomic_DNA"/>
</dbReference>
<keyword evidence="2" id="KW-1185">Reference proteome</keyword>